<dbReference type="InterPro" id="IPR002201">
    <property type="entry name" value="Glyco_trans_9"/>
</dbReference>
<keyword evidence="4" id="KW-1185">Reference proteome</keyword>
<dbReference type="RefSeq" id="WP_120009122.1">
    <property type="nucleotide sequence ID" value="NZ_JALBUU010000004.1"/>
</dbReference>
<evidence type="ECO:0000256" key="1">
    <source>
        <dbReference type="ARBA" id="ARBA00022676"/>
    </source>
</evidence>
<sequence>MRILFVTATRIGDAVLSTGLLDHLLRTYPEARITVACGPVAEGVFSRMPRREATIVLAKQSFSRHWLSLWRQVAGRRWDLVVDLRGSALAWLVPARRRAVMRGGRRPGHRIGHLAGVLGLQAAPHPVVWFNQADAARAASLLPGSGPFVALGPSANWAGKVWPPERFVALFAALAAPDGPLPGARPVILAGPGALEAAMVAPVLEALPGALDLSGQLELPEAAAVLSRCALFVGNDSGLMHLSAAAGVPTLGLFGPTPADEYAPVGPRARAVVADGPAGAAPMRDLPVGKALEAAVTLLGGAAAVPA</sequence>
<organism evidence="3 4">
    <name type="scientific">Teichococcus vastitatis</name>
    <dbReference type="NCBI Taxonomy" id="2307076"/>
    <lineage>
        <taxon>Bacteria</taxon>
        <taxon>Pseudomonadati</taxon>
        <taxon>Pseudomonadota</taxon>
        <taxon>Alphaproteobacteria</taxon>
        <taxon>Acetobacterales</taxon>
        <taxon>Roseomonadaceae</taxon>
        <taxon>Roseomonas</taxon>
    </lineage>
</organism>
<keyword evidence="2" id="KW-0808">Transferase</keyword>
<evidence type="ECO:0000313" key="3">
    <source>
        <dbReference type="EMBL" id="MCI0752389.1"/>
    </source>
</evidence>
<gene>
    <name evidence="3" type="ORF">MON41_01260</name>
</gene>
<accession>A0ABS9VZF7</accession>
<proteinExistence type="predicted"/>
<dbReference type="Pfam" id="PF01075">
    <property type="entry name" value="Glyco_transf_9"/>
    <property type="match status" value="1"/>
</dbReference>
<dbReference type="CDD" id="cd03789">
    <property type="entry name" value="GT9_LPS_heptosyltransferase"/>
    <property type="match status" value="1"/>
</dbReference>
<dbReference type="InterPro" id="IPR051199">
    <property type="entry name" value="LPS_LOS_Heptosyltrfase"/>
</dbReference>
<evidence type="ECO:0000256" key="2">
    <source>
        <dbReference type="ARBA" id="ARBA00022679"/>
    </source>
</evidence>
<reference evidence="3 4" key="1">
    <citation type="submission" date="2022-03" db="EMBL/GenBank/DDBJ databases">
        <title>Complete genome analysis of Roseomonas KG 17.1 : a prolific producer of plant growth promoters.</title>
        <authorList>
            <person name="Saadouli I."/>
            <person name="Najjari A."/>
            <person name="Mosbah A."/>
            <person name="Ouzari H.I."/>
        </authorList>
    </citation>
    <scope>NUCLEOTIDE SEQUENCE [LARGE SCALE GENOMIC DNA]</scope>
    <source>
        <strain evidence="3 4">KG17-1</strain>
    </source>
</reference>
<dbReference type="SUPFAM" id="SSF53756">
    <property type="entry name" value="UDP-Glycosyltransferase/glycogen phosphorylase"/>
    <property type="match status" value="1"/>
</dbReference>
<protein>
    <submittedName>
        <fullName evidence="3">Glycosyltransferase family 9 protein</fullName>
    </submittedName>
</protein>
<dbReference type="Proteomes" id="UP001201985">
    <property type="component" value="Unassembled WGS sequence"/>
</dbReference>
<comment type="caution">
    <text evidence="3">The sequence shown here is derived from an EMBL/GenBank/DDBJ whole genome shotgun (WGS) entry which is preliminary data.</text>
</comment>
<dbReference type="Gene3D" id="3.40.50.2000">
    <property type="entry name" value="Glycogen Phosphorylase B"/>
    <property type="match status" value="2"/>
</dbReference>
<evidence type="ECO:0000313" key="4">
    <source>
        <dbReference type="Proteomes" id="UP001201985"/>
    </source>
</evidence>
<name>A0ABS9VZF7_9PROT</name>
<dbReference type="PANTHER" id="PTHR30160:SF7">
    <property type="entry name" value="ADP-HEPTOSE--LPS HEPTOSYLTRANSFERASE 2"/>
    <property type="match status" value="1"/>
</dbReference>
<dbReference type="PANTHER" id="PTHR30160">
    <property type="entry name" value="TETRAACYLDISACCHARIDE 4'-KINASE-RELATED"/>
    <property type="match status" value="1"/>
</dbReference>
<dbReference type="EMBL" id="JALBUU010000004">
    <property type="protein sequence ID" value="MCI0752389.1"/>
    <property type="molecule type" value="Genomic_DNA"/>
</dbReference>
<keyword evidence="1" id="KW-0328">Glycosyltransferase</keyword>